<organism evidence="3 4">
    <name type="scientific">Aliiroseovarius pelagivivens</name>
    <dbReference type="NCBI Taxonomy" id="1639690"/>
    <lineage>
        <taxon>Bacteria</taxon>
        <taxon>Pseudomonadati</taxon>
        <taxon>Pseudomonadota</taxon>
        <taxon>Alphaproteobacteria</taxon>
        <taxon>Rhodobacterales</taxon>
        <taxon>Paracoccaceae</taxon>
        <taxon>Aliiroseovarius</taxon>
    </lineage>
</organism>
<evidence type="ECO:0000313" key="3">
    <source>
        <dbReference type="EMBL" id="SPF75363.1"/>
    </source>
</evidence>
<evidence type="ECO:0008006" key="5">
    <source>
        <dbReference type="Google" id="ProtNLM"/>
    </source>
</evidence>
<proteinExistence type="predicted"/>
<protein>
    <recommendedName>
        <fullName evidence="5">Xanthine dehydrogenase subunit A</fullName>
    </recommendedName>
</protein>
<evidence type="ECO:0000313" key="4">
    <source>
        <dbReference type="Proteomes" id="UP000244911"/>
    </source>
</evidence>
<dbReference type="OrthoDB" id="61481at2"/>
<dbReference type="NCBIfam" id="TIGR02964">
    <property type="entry name" value="xanthine_xdhC"/>
    <property type="match status" value="1"/>
</dbReference>
<dbReference type="Pfam" id="PF13478">
    <property type="entry name" value="XdhC_C"/>
    <property type="match status" value="1"/>
</dbReference>
<dbReference type="Proteomes" id="UP000244911">
    <property type="component" value="Unassembled WGS sequence"/>
</dbReference>
<gene>
    <name evidence="3" type="ORF">ALP8811_00350</name>
</gene>
<sequence>MAIDLPQLERAIAAHGPVVRVVVAATAGSTPREVGAAMLVWNGGQSGTIGGGELEYRAAHDARAQLERGQAVSMTRLPLGPALGQCCGGAVTLVTEIYRAEDVKRLSGAPIHARSATGEVDVPLAVSRVIANERNQGVTPEPALTQGWMIEPIIRPQTPIWIYGAGHVGRALVQTLAPLPDLAITWVDVDLSRFPDQVPEGVTCLPAPDPAKAVALAPTDAHHLVLTYSHVMDLEICHAILSHTFASAGVIGSATKWARFRKRLAALGHGCTEIDQINCPIGDPSLGKHPQAIALGVGTALLKSVAYNNNLDRGVLAK</sequence>
<accession>A0A2R8AH19</accession>
<dbReference type="AlphaFoldDB" id="A0A2R8AH19"/>
<feature type="domain" description="XdhC Rossmann" evidence="2">
    <location>
        <begin position="160"/>
        <end position="297"/>
    </location>
</feature>
<reference evidence="3 4" key="1">
    <citation type="submission" date="2018-03" db="EMBL/GenBank/DDBJ databases">
        <authorList>
            <person name="Keele B.F."/>
        </authorList>
    </citation>
    <scope>NUCLEOTIDE SEQUENCE [LARGE SCALE GENOMIC DNA]</scope>
    <source>
        <strain evidence="3 4">CECT 8811</strain>
    </source>
</reference>
<dbReference type="InterPro" id="IPR003777">
    <property type="entry name" value="XdhC_CoxI"/>
</dbReference>
<keyword evidence="4" id="KW-1185">Reference proteome</keyword>
<dbReference type="Pfam" id="PF02625">
    <property type="entry name" value="XdhC_CoxI"/>
    <property type="match status" value="1"/>
</dbReference>
<evidence type="ECO:0000259" key="2">
    <source>
        <dbReference type="Pfam" id="PF13478"/>
    </source>
</evidence>
<evidence type="ECO:0000259" key="1">
    <source>
        <dbReference type="Pfam" id="PF02625"/>
    </source>
</evidence>
<feature type="domain" description="XdhC- CoxI" evidence="1">
    <location>
        <begin position="12"/>
        <end position="71"/>
    </location>
</feature>
<dbReference type="InterPro" id="IPR027051">
    <property type="entry name" value="XdhC_Rossmann_dom"/>
</dbReference>
<name>A0A2R8AH19_9RHOB</name>
<dbReference type="Gene3D" id="3.40.50.720">
    <property type="entry name" value="NAD(P)-binding Rossmann-like Domain"/>
    <property type="match status" value="1"/>
</dbReference>
<dbReference type="EMBL" id="OMOI01000001">
    <property type="protein sequence ID" value="SPF75363.1"/>
    <property type="molecule type" value="Genomic_DNA"/>
</dbReference>
<dbReference type="InterPro" id="IPR014308">
    <property type="entry name" value="Xanthine_DH_XdhC"/>
</dbReference>
<dbReference type="PANTHER" id="PTHR30388">
    <property type="entry name" value="ALDEHYDE OXIDOREDUCTASE MOLYBDENUM COFACTOR ASSEMBLY PROTEIN"/>
    <property type="match status" value="1"/>
</dbReference>
<dbReference type="RefSeq" id="WP_108855472.1">
    <property type="nucleotide sequence ID" value="NZ_OMOI01000001.1"/>
</dbReference>
<dbReference type="PANTHER" id="PTHR30388:SF6">
    <property type="entry name" value="XANTHINE DEHYDROGENASE SUBUNIT A-RELATED"/>
    <property type="match status" value="1"/>
</dbReference>
<dbReference type="InterPro" id="IPR052698">
    <property type="entry name" value="MoCofactor_Util/Proc"/>
</dbReference>